<comment type="similarity">
    <text evidence="2">Belongs to the MscS (TC 1.A.23) family.</text>
</comment>
<evidence type="ECO:0000313" key="13">
    <source>
        <dbReference type="Proteomes" id="UP000009081"/>
    </source>
</evidence>
<feature type="region of interest" description="Disordered" evidence="7">
    <location>
        <begin position="74"/>
        <end position="122"/>
    </location>
</feature>
<keyword evidence="6 8" id="KW-0472">Membrane</keyword>
<dbReference type="AlphaFoldDB" id="C5AW29"/>
<keyword evidence="13" id="KW-1185">Reference proteome</keyword>
<dbReference type="Pfam" id="PF00924">
    <property type="entry name" value="MS_channel_2nd"/>
    <property type="match status" value="1"/>
</dbReference>
<dbReference type="InterPro" id="IPR011066">
    <property type="entry name" value="MscS_channel_C_sf"/>
</dbReference>
<dbReference type="InterPro" id="IPR022249">
    <property type="entry name" value="DUF3772"/>
</dbReference>
<proteinExistence type="inferred from homology"/>
<evidence type="ECO:0000256" key="8">
    <source>
        <dbReference type="SAM" id="Phobius"/>
    </source>
</evidence>
<evidence type="ECO:0000256" key="4">
    <source>
        <dbReference type="ARBA" id="ARBA00022692"/>
    </source>
</evidence>
<protein>
    <submittedName>
        <fullName evidence="12">Uncharacterized protein</fullName>
    </submittedName>
</protein>
<dbReference type="PROSITE" id="PS01246">
    <property type="entry name" value="UPF0003"/>
    <property type="match status" value="1"/>
</dbReference>
<dbReference type="SUPFAM" id="SSF82861">
    <property type="entry name" value="Mechanosensitive channel protein MscS (YggB), transmembrane region"/>
    <property type="match status" value="1"/>
</dbReference>
<dbReference type="PANTHER" id="PTHR30347">
    <property type="entry name" value="POTASSIUM CHANNEL RELATED"/>
    <property type="match status" value="1"/>
</dbReference>
<name>C5AW29_METEA</name>
<feature type="transmembrane region" description="Helical" evidence="8">
    <location>
        <begin position="377"/>
        <end position="403"/>
    </location>
</feature>
<dbReference type="eggNOG" id="COG3264">
    <property type="taxonomic scope" value="Bacteria"/>
</dbReference>
<feature type="domain" description="Mechanosensitive ion channel MscS C-terminal" evidence="11">
    <location>
        <begin position="791"/>
        <end position="867"/>
    </location>
</feature>
<feature type="transmembrane region" description="Helical" evidence="8">
    <location>
        <begin position="502"/>
        <end position="525"/>
    </location>
</feature>
<feature type="transmembrane region" description="Helical" evidence="8">
    <location>
        <begin position="346"/>
        <end position="365"/>
    </location>
</feature>
<dbReference type="GO" id="GO:0005886">
    <property type="term" value="C:plasma membrane"/>
    <property type="evidence" value="ECO:0007669"/>
    <property type="project" value="UniProtKB-SubCell"/>
</dbReference>
<dbReference type="InterPro" id="IPR011014">
    <property type="entry name" value="MscS_channel_TM-2"/>
</dbReference>
<keyword evidence="4 8" id="KW-0812">Transmembrane</keyword>
<dbReference type="KEGG" id="mea:Mex_1p5290"/>
<dbReference type="InterPro" id="IPR052702">
    <property type="entry name" value="MscS-like_channel"/>
</dbReference>
<dbReference type="STRING" id="272630.MexAM1_META1p5290"/>
<dbReference type="Pfam" id="PF12607">
    <property type="entry name" value="DUF3772"/>
    <property type="match status" value="1"/>
</dbReference>
<feature type="region of interest" description="Disordered" evidence="7">
    <location>
        <begin position="909"/>
        <end position="946"/>
    </location>
</feature>
<evidence type="ECO:0000256" key="6">
    <source>
        <dbReference type="ARBA" id="ARBA00023136"/>
    </source>
</evidence>
<organism evidence="12 13">
    <name type="scientific">Methylorubrum extorquens (strain ATCC 14718 / DSM 1338 / JCM 2805 / NCIMB 9133 / AM1)</name>
    <name type="common">Methylobacterium extorquens</name>
    <dbReference type="NCBI Taxonomy" id="272630"/>
    <lineage>
        <taxon>Bacteria</taxon>
        <taxon>Pseudomonadati</taxon>
        <taxon>Pseudomonadota</taxon>
        <taxon>Alphaproteobacteria</taxon>
        <taxon>Hyphomicrobiales</taxon>
        <taxon>Methylobacteriaceae</taxon>
        <taxon>Methylorubrum</taxon>
    </lineage>
</organism>
<evidence type="ECO:0000259" key="10">
    <source>
        <dbReference type="Pfam" id="PF12607"/>
    </source>
</evidence>
<keyword evidence="3" id="KW-1003">Cell membrane</keyword>
<comment type="subcellular location">
    <subcellularLocation>
        <location evidence="1">Cell membrane</location>
        <topology evidence="1">Multi-pass membrane protein</topology>
    </subcellularLocation>
</comment>
<feature type="transmembrane region" description="Helical" evidence="8">
    <location>
        <begin position="531"/>
        <end position="551"/>
    </location>
</feature>
<evidence type="ECO:0000256" key="7">
    <source>
        <dbReference type="SAM" id="MobiDB-lite"/>
    </source>
</evidence>
<dbReference type="SUPFAM" id="SSF82689">
    <property type="entry name" value="Mechanosensitive channel protein MscS (YggB), C-terminal domain"/>
    <property type="match status" value="1"/>
</dbReference>
<dbReference type="HOGENOM" id="CLU_011796_1_0_5"/>
<dbReference type="Gene3D" id="1.10.287.1260">
    <property type="match status" value="1"/>
</dbReference>
<accession>C5AW29</accession>
<sequence length="946" mass="100354">MSAAQTAVVARDTIREPAGQAALAPITRRDPVPPRRTTMLRHSLLTRVRHMMRSKALIAALTAAALLPNAAVGQGTPPSAPAPAAQSAPAPKHQTAAPANGQPPAADGQAAPAPKPAAPKVPVSEALQTLRDRLDAIKADLESREKAISGQNVGAGDLTRARDGLDPLADRLRSVIELLGPRLEAARERLTQIGPKPKEGEEGEEVARERAEREQAVNDIDGTQRLAKSLLVQSDQIVDQISNRRRAAFTRGLFERSSSLLSPDLWMRVAADIPRDLSSLRSGVDDTVSLFRRNGTLWNLLVLGLAFGLSFALYFGRRNIAPALGRRDINVTTPSKRAKLLGAWRVLLLGTLPALAGSYAVYYALDVTELLPARFLPVASIILGGIAFIAFVEATADALLAVNKPAWRPAPVSDAAAWRINALAVSIAVVITVSKSTEALNSAIYAALPISIATRGIGAVTAALLLAIGLHRFADTAEKEEECFGPYVGTDTSANIGGPLRLLGWVAVAVIAVAPFVGYVALSAFLVDQLIWSASVLVLLWLLIMSVDVLIGGSLCEETRLATTLQANTGLRKRSLNQIAVLVTGFGRVVLIAVAALLTLAPWGLDSTDVFSSIRTAFFGFKVGDVTISLSSIAYGIGILGVGVFITRGVQRWLENTYLPATDLDAGLRNSISTVAGYVGFLVALALSFSYLGLSLEKLTIVAGALSVGIGFGLQSIVNNFVSGLLLLWERPIRVGDQVLIGDSEGIVKRISVRSTEIQTFDRSAVIVPNSNLISGIVKNRVRGDRTGRVILSVSVLRSKDPVQAAEMMVACAKAHPDVLKEPPPRVVFKKIGDPFLEFELVAMVVDVNLGQKVQSDLNFSVFKTLADAEFIPPMGPASSFITVQGLEPVRDALGQIAHAVGSSTTQVIAPAASGADDARKSSAPEETAPRSPANESQDVNRRRHG</sequence>
<feature type="transmembrane region" description="Helical" evidence="8">
    <location>
        <begin position="579"/>
        <end position="603"/>
    </location>
</feature>
<dbReference type="Pfam" id="PF21082">
    <property type="entry name" value="MS_channel_3rd"/>
    <property type="match status" value="1"/>
</dbReference>
<dbReference type="InterPro" id="IPR006685">
    <property type="entry name" value="MscS_channel_2nd"/>
</dbReference>
<reference evidence="12 13" key="1">
    <citation type="journal article" date="2009" name="PLoS ONE">
        <title>Methylobacterium genome sequences: a reference blueprint to investigate microbial metabolism of C1 compounds from natural and industrial sources.</title>
        <authorList>
            <person name="Vuilleumier S."/>
            <person name="Chistoserdova L."/>
            <person name="Lee M.-C."/>
            <person name="Bringel F."/>
            <person name="Lajus A."/>
            <person name="Zhou Y."/>
            <person name="Gourion B."/>
            <person name="Barbe V."/>
            <person name="Chang J."/>
            <person name="Cruveiller S."/>
            <person name="Dossat C."/>
            <person name="Gillett W."/>
            <person name="Gruffaz C."/>
            <person name="Haugen E."/>
            <person name="Hourcade E."/>
            <person name="Levy R."/>
            <person name="Mangenot S."/>
            <person name="Muller E."/>
            <person name="Nadalig T."/>
            <person name="Pagni M."/>
            <person name="Penny C."/>
            <person name="Peyraud R."/>
            <person name="Robinson D.G."/>
            <person name="Roche D."/>
            <person name="Rouy Z."/>
            <person name="Saenampechek C."/>
            <person name="Salvignol G."/>
            <person name="Vallenet D."/>
            <person name="Wu Z."/>
            <person name="Marx C.J."/>
            <person name="Vorholt J.A."/>
            <person name="Olson M.V."/>
            <person name="Kaul R."/>
            <person name="Weissenbach J."/>
            <person name="Medigue C."/>
            <person name="Lidstrom M.E."/>
        </authorList>
    </citation>
    <scope>NUCLEOTIDE SEQUENCE [LARGE SCALE GENOMIC DNA]</scope>
    <source>
        <strain evidence="13">ATCC 14718 / DSM 1338 / JCM 2805 / NCIMB 9133 / AM1</strain>
    </source>
</reference>
<feature type="region of interest" description="Disordered" evidence="7">
    <location>
        <begin position="188"/>
        <end position="218"/>
    </location>
</feature>
<feature type="transmembrane region" description="Helical" evidence="8">
    <location>
        <begin position="446"/>
        <end position="470"/>
    </location>
</feature>
<dbReference type="InterPro" id="IPR049278">
    <property type="entry name" value="MS_channel_C"/>
</dbReference>
<dbReference type="Proteomes" id="UP000009081">
    <property type="component" value="Chromosome"/>
</dbReference>
<feature type="transmembrane region" description="Helical" evidence="8">
    <location>
        <begin position="623"/>
        <end position="646"/>
    </location>
</feature>
<feature type="transmembrane region" description="Helical" evidence="8">
    <location>
        <begin position="700"/>
        <end position="729"/>
    </location>
</feature>
<dbReference type="Gene3D" id="3.30.70.100">
    <property type="match status" value="1"/>
</dbReference>
<dbReference type="GO" id="GO:0008381">
    <property type="term" value="F:mechanosensitive monoatomic ion channel activity"/>
    <property type="evidence" value="ECO:0007669"/>
    <property type="project" value="UniProtKB-ARBA"/>
</dbReference>
<evidence type="ECO:0000256" key="2">
    <source>
        <dbReference type="ARBA" id="ARBA00008017"/>
    </source>
</evidence>
<evidence type="ECO:0000256" key="5">
    <source>
        <dbReference type="ARBA" id="ARBA00022989"/>
    </source>
</evidence>
<dbReference type="InterPro" id="IPR006686">
    <property type="entry name" value="MscS_channel_CS"/>
</dbReference>
<dbReference type="PANTHER" id="PTHR30347:SF9">
    <property type="entry name" value="MINICONDUCTANCE MECHANOSENSITIVE CHANNEL MSCM"/>
    <property type="match status" value="1"/>
</dbReference>
<gene>
    <name evidence="12" type="ordered locus">MexAM1_META1p5290</name>
</gene>
<feature type="transmembrane region" description="Helical" evidence="8">
    <location>
        <begin position="415"/>
        <end position="434"/>
    </location>
</feature>
<dbReference type="SUPFAM" id="SSF50182">
    <property type="entry name" value="Sm-like ribonucleoproteins"/>
    <property type="match status" value="1"/>
</dbReference>
<feature type="compositionally biased region" description="Basic and acidic residues" evidence="7">
    <location>
        <begin position="188"/>
        <end position="216"/>
    </location>
</feature>
<evidence type="ECO:0000259" key="11">
    <source>
        <dbReference type="Pfam" id="PF21082"/>
    </source>
</evidence>
<evidence type="ECO:0000256" key="3">
    <source>
        <dbReference type="ARBA" id="ARBA00022475"/>
    </source>
</evidence>
<dbReference type="EMBL" id="CP001510">
    <property type="protein sequence ID" value="ACS42892.1"/>
    <property type="molecule type" value="Genomic_DNA"/>
</dbReference>
<dbReference type="InterPro" id="IPR023408">
    <property type="entry name" value="MscS_beta-dom_sf"/>
</dbReference>
<dbReference type="InterPro" id="IPR010920">
    <property type="entry name" value="LSM_dom_sf"/>
</dbReference>
<feature type="domain" description="DUF3772" evidence="10">
    <location>
        <begin position="225"/>
        <end position="285"/>
    </location>
</feature>
<dbReference type="Gene3D" id="2.30.30.60">
    <property type="match status" value="1"/>
</dbReference>
<feature type="transmembrane region" description="Helical" evidence="8">
    <location>
        <begin position="675"/>
        <end position="694"/>
    </location>
</feature>
<evidence type="ECO:0000256" key="1">
    <source>
        <dbReference type="ARBA" id="ARBA00004651"/>
    </source>
</evidence>
<evidence type="ECO:0000313" key="12">
    <source>
        <dbReference type="EMBL" id="ACS42892.1"/>
    </source>
</evidence>
<feature type="domain" description="Mechanosensitive ion channel MscS" evidence="9">
    <location>
        <begin position="717"/>
        <end position="781"/>
    </location>
</feature>
<feature type="compositionally biased region" description="Low complexity" evidence="7">
    <location>
        <begin position="82"/>
        <end position="112"/>
    </location>
</feature>
<evidence type="ECO:0000259" key="9">
    <source>
        <dbReference type="Pfam" id="PF00924"/>
    </source>
</evidence>
<keyword evidence="5 8" id="KW-1133">Transmembrane helix</keyword>
<feature type="transmembrane region" description="Helical" evidence="8">
    <location>
        <begin position="297"/>
        <end position="316"/>
    </location>
</feature>